<evidence type="ECO:0000256" key="1">
    <source>
        <dbReference type="ARBA" id="ARBA00022603"/>
    </source>
</evidence>
<feature type="binding site" evidence="4">
    <location>
        <position position="29"/>
    </location>
    <ligand>
        <name>S-adenosyl-L-methionine</name>
        <dbReference type="ChEBI" id="CHEBI:59789"/>
    </ligand>
</feature>
<reference evidence="6" key="1">
    <citation type="submission" date="2021-01" db="EMBL/GenBank/DDBJ databases">
        <authorList>
            <person name="Corre E."/>
            <person name="Pelletier E."/>
            <person name="Niang G."/>
            <person name="Scheremetjew M."/>
            <person name="Finn R."/>
            <person name="Kale V."/>
            <person name="Holt S."/>
            <person name="Cochrane G."/>
            <person name="Meng A."/>
            <person name="Brown T."/>
            <person name="Cohen L."/>
        </authorList>
    </citation>
    <scope>NUCLEOTIDE SEQUENCE</scope>
    <source>
        <strain evidence="6">Clade-D-RCC1621</strain>
    </source>
</reference>
<dbReference type="InterPro" id="IPR029063">
    <property type="entry name" value="SAM-dependent_MTases_sf"/>
</dbReference>
<dbReference type="GO" id="GO:0008757">
    <property type="term" value="F:S-adenosylmethionine-dependent methyltransferase activity"/>
    <property type="evidence" value="ECO:0007669"/>
    <property type="project" value="UniProtKB-ARBA"/>
</dbReference>
<dbReference type="GO" id="GO:0009451">
    <property type="term" value="P:RNA modification"/>
    <property type="evidence" value="ECO:0007669"/>
    <property type="project" value="UniProtKB-ARBA"/>
</dbReference>
<dbReference type="PROSITE" id="PS01230">
    <property type="entry name" value="TRMA_1"/>
    <property type="match status" value="1"/>
</dbReference>
<evidence type="ECO:0000256" key="5">
    <source>
        <dbReference type="PROSITE-ProRule" id="PRU10015"/>
    </source>
</evidence>
<evidence type="ECO:0000256" key="2">
    <source>
        <dbReference type="ARBA" id="ARBA00022679"/>
    </source>
</evidence>
<evidence type="ECO:0000256" key="3">
    <source>
        <dbReference type="ARBA" id="ARBA00022691"/>
    </source>
</evidence>
<dbReference type="PANTHER" id="PTHR11061:SF30">
    <property type="entry name" value="TRNA (URACIL(54)-C(5))-METHYLTRANSFERASE"/>
    <property type="match status" value="1"/>
</dbReference>
<organism evidence="6">
    <name type="scientific">Ostreococcus mediterraneus</name>
    <dbReference type="NCBI Taxonomy" id="1486918"/>
    <lineage>
        <taxon>Eukaryota</taxon>
        <taxon>Viridiplantae</taxon>
        <taxon>Chlorophyta</taxon>
        <taxon>Mamiellophyceae</taxon>
        <taxon>Mamiellales</taxon>
        <taxon>Bathycoccaceae</taxon>
        <taxon>Ostreococcus</taxon>
    </lineage>
</organism>
<dbReference type="PANTHER" id="PTHR11061">
    <property type="entry name" value="RNA M5U METHYLTRANSFERASE"/>
    <property type="match status" value="1"/>
</dbReference>
<proteinExistence type="inferred from homology"/>
<feature type="active site" evidence="5">
    <location>
        <position position="56"/>
    </location>
</feature>
<dbReference type="InterPro" id="IPR030391">
    <property type="entry name" value="MeTrfase_TrmA_CS"/>
</dbReference>
<accession>A0A7S0WEQ6</accession>
<dbReference type="InterPro" id="IPR030390">
    <property type="entry name" value="MeTrfase_TrmA_AS"/>
</dbReference>
<comment type="caution">
    <text evidence="4">Lacks conserved residue(s) required for the propagation of feature annotation.</text>
</comment>
<dbReference type="Gene3D" id="3.40.50.150">
    <property type="entry name" value="Vaccinia Virus protein VP39"/>
    <property type="match status" value="1"/>
</dbReference>
<keyword evidence="1 4" id="KW-0489">Methyltransferase</keyword>
<evidence type="ECO:0000313" key="6">
    <source>
        <dbReference type="EMBL" id="CAD8813027.1"/>
    </source>
</evidence>
<dbReference type="EMBL" id="HBFO01005928">
    <property type="protein sequence ID" value="CAD8813027.1"/>
    <property type="molecule type" value="Transcribed_RNA"/>
</dbReference>
<comment type="similarity">
    <text evidence="4">Belongs to the class I-like SAM-binding methyltransferase superfamily. RNA M5U methyltransferase family.</text>
</comment>
<dbReference type="PROSITE" id="PS01231">
    <property type="entry name" value="TRMA_2"/>
    <property type="match status" value="1"/>
</dbReference>
<dbReference type="GO" id="GO:0032259">
    <property type="term" value="P:methylation"/>
    <property type="evidence" value="ECO:0007669"/>
    <property type="project" value="UniProtKB-KW"/>
</dbReference>
<evidence type="ECO:0008006" key="7">
    <source>
        <dbReference type="Google" id="ProtNLM"/>
    </source>
</evidence>
<sequence>MNAKLGAKGLLANPKTGKELPMPDIVITDPARFGMAESLISILRTIGAKRIVYVSCNPATQARDMVLLTAQSQGPNDARYALASCTPVDMFPHTSHVESVAVFDRL</sequence>
<keyword evidence="2 4" id="KW-0808">Transferase</keyword>
<protein>
    <recommendedName>
        <fullName evidence="7">TRAM domain-containing protein</fullName>
    </recommendedName>
</protein>
<dbReference type="PROSITE" id="PS51687">
    <property type="entry name" value="SAM_MT_RNA_M5U"/>
    <property type="match status" value="1"/>
</dbReference>
<dbReference type="AlphaFoldDB" id="A0A7S0WEQ6"/>
<dbReference type="SUPFAM" id="SSF53335">
    <property type="entry name" value="S-adenosyl-L-methionine-dependent methyltransferases"/>
    <property type="match status" value="1"/>
</dbReference>
<dbReference type="InterPro" id="IPR010280">
    <property type="entry name" value="U5_MeTrfase_fam"/>
</dbReference>
<name>A0A7S0WEQ6_9CHLO</name>
<dbReference type="GO" id="GO:0006396">
    <property type="term" value="P:RNA processing"/>
    <property type="evidence" value="ECO:0007669"/>
    <property type="project" value="InterPro"/>
</dbReference>
<dbReference type="GO" id="GO:0008173">
    <property type="term" value="F:RNA methyltransferase activity"/>
    <property type="evidence" value="ECO:0007669"/>
    <property type="project" value="InterPro"/>
</dbReference>
<gene>
    <name evidence="6" type="ORF">OMED0930_LOCUS4122</name>
</gene>
<feature type="active site" description="Nucleophile" evidence="4">
    <location>
        <position position="56"/>
    </location>
</feature>
<keyword evidence="3 4" id="KW-0949">S-adenosyl-L-methionine</keyword>
<dbReference type="Pfam" id="PF05958">
    <property type="entry name" value="tRNA_U5-meth_tr"/>
    <property type="match status" value="1"/>
</dbReference>
<evidence type="ECO:0000256" key="4">
    <source>
        <dbReference type="PROSITE-ProRule" id="PRU01024"/>
    </source>
</evidence>